<dbReference type="Gene3D" id="3.10.20.90">
    <property type="entry name" value="Phosphatidylinositol 3-kinase Catalytic Subunit, Chain A, domain 1"/>
    <property type="match status" value="3"/>
</dbReference>
<dbReference type="InterPro" id="IPR000626">
    <property type="entry name" value="Ubiquitin-like_dom"/>
</dbReference>
<evidence type="ECO:0000259" key="2">
    <source>
        <dbReference type="PROSITE" id="PS50053"/>
    </source>
</evidence>
<dbReference type="AlphaFoldDB" id="A0AAD8T921"/>
<evidence type="ECO:0000313" key="4">
    <source>
        <dbReference type="Proteomes" id="UP001231189"/>
    </source>
</evidence>
<dbReference type="PRINTS" id="PR00348">
    <property type="entry name" value="UBIQUITIN"/>
</dbReference>
<reference evidence="3" key="1">
    <citation type="submission" date="2023-07" db="EMBL/GenBank/DDBJ databases">
        <title>A chromosome-level genome assembly of Lolium multiflorum.</title>
        <authorList>
            <person name="Chen Y."/>
            <person name="Copetti D."/>
            <person name="Kolliker R."/>
            <person name="Studer B."/>
        </authorList>
    </citation>
    <scope>NUCLEOTIDE SEQUENCE</scope>
    <source>
        <strain evidence="3">02402/16</strain>
        <tissue evidence="3">Leaf</tissue>
    </source>
</reference>
<dbReference type="SMART" id="SM00213">
    <property type="entry name" value="UBQ"/>
    <property type="match status" value="3"/>
</dbReference>
<feature type="domain" description="Ubiquitin-like" evidence="2">
    <location>
        <begin position="68"/>
        <end position="139"/>
    </location>
</feature>
<keyword evidence="1" id="KW-1017">Isopeptide bond</keyword>
<name>A0AAD8T921_LOLMU</name>
<comment type="caution">
    <text evidence="3">The sequence shown here is derived from an EMBL/GenBank/DDBJ whole genome shotgun (WGS) entry which is preliminary data.</text>
</comment>
<dbReference type="PROSITE" id="PS50053">
    <property type="entry name" value="UBIQUITIN_2"/>
    <property type="match status" value="3"/>
</dbReference>
<feature type="domain" description="Ubiquitin-like" evidence="2">
    <location>
        <begin position="1"/>
        <end position="68"/>
    </location>
</feature>
<dbReference type="SUPFAM" id="SSF54236">
    <property type="entry name" value="Ubiquitin-like"/>
    <property type="match status" value="3"/>
</dbReference>
<accession>A0AAD8T921</accession>
<organism evidence="3 4">
    <name type="scientific">Lolium multiflorum</name>
    <name type="common">Italian ryegrass</name>
    <name type="synonym">Lolium perenne subsp. multiflorum</name>
    <dbReference type="NCBI Taxonomy" id="4521"/>
    <lineage>
        <taxon>Eukaryota</taxon>
        <taxon>Viridiplantae</taxon>
        <taxon>Streptophyta</taxon>
        <taxon>Embryophyta</taxon>
        <taxon>Tracheophyta</taxon>
        <taxon>Spermatophyta</taxon>
        <taxon>Magnoliopsida</taxon>
        <taxon>Liliopsida</taxon>
        <taxon>Poales</taxon>
        <taxon>Poaceae</taxon>
        <taxon>BOP clade</taxon>
        <taxon>Pooideae</taxon>
        <taxon>Poodae</taxon>
        <taxon>Poeae</taxon>
        <taxon>Poeae Chloroplast Group 2 (Poeae type)</taxon>
        <taxon>Loliodinae</taxon>
        <taxon>Loliinae</taxon>
        <taxon>Lolium</taxon>
    </lineage>
</organism>
<dbReference type="FunFam" id="3.10.20.90:FF:000306">
    <property type="entry name" value="Putative ubiquitin-like protein"/>
    <property type="match status" value="1"/>
</dbReference>
<feature type="domain" description="Ubiquitin-like" evidence="2">
    <location>
        <begin position="158"/>
        <end position="228"/>
    </location>
</feature>
<evidence type="ECO:0000313" key="3">
    <source>
        <dbReference type="EMBL" id="KAK1677667.1"/>
    </source>
</evidence>
<keyword evidence="4" id="KW-1185">Reference proteome</keyword>
<dbReference type="PANTHER" id="PTHR10666">
    <property type="entry name" value="UBIQUITIN"/>
    <property type="match status" value="1"/>
</dbReference>
<gene>
    <name evidence="3" type="ORF">QYE76_038515</name>
</gene>
<dbReference type="Proteomes" id="UP001231189">
    <property type="component" value="Unassembled WGS sequence"/>
</dbReference>
<evidence type="ECO:0000256" key="1">
    <source>
        <dbReference type="ARBA" id="ARBA00022499"/>
    </source>
</evidence>
<proteinExistence type="predicted"/>
<dbReference type="FunFam" id="3.10.20.90:FF:000222">
    <property type="entry name" value="Polyubiquitin 5"/>
    <property type="match status" value="1"/>
</dbReference>
<dbReference type="Pfam" id="PF00240">
    <property type="entry name" value="ubiquitin"/>
    <property type="match status" value="3"/>
</dbReference>
<dbReference type="GO" id="GO:0003729">
    <property type="term" value="F:mRNA binding"/>
    <property type="evidence" value="ECO:0007669"/>
    <property type="project" value="UniProtKB-ARBA"/>
</dbReference>
<dbReference type="InterPro" id="IPR019956">
    <property type="entry name" value="Ubiquitin_dom"/>
</dbReference>
<dbReference type="InterPro" id="IPR050158">
    <property type="entry name" value="Ubiquitin_ubiquitin-like"/>
</dbReference>
<sequence>MHLFVKSPTGRTICLKVKRSDTLHTVKAKIQEQLHRLFFDGVQLEEDNLTLADYGIKHESTLDLQERMQIYVMETLAGRTITLEVDSLDTIDTVKSKIQDIQGFPKDRQCLIFANKQLVDESTLADLNICKDSTLLLVLLPAVHHPAIHYPDGPGDKMRIFVRDLKGKTITLQVERTEIIDNVKMKIYQVDGCRPAQQRLLFAGRQLENDRTLADYTIRKDDTLHLVLCLCGC</sequence>
<dbReference type="InterPro" id="IPR029071">
    <property type="entry name" value="Ubiquitin-like_domsf"/>
</dbReference>
<protein>
    <recommendedName>
        <fullName evidence="2">Ubiquitin-like domain-containing protein</fullName>
    </recommendedName>
</protein>
<dbReference type="EMBL" id="JAUUTY010000002">
    <property type="protein sequence ID" value="KAK1677667.1"/>
    <property type="molecule type" value="Genomic_DNA"/>
</dbReference>